<dbReference type="AlphaFoldDB" id="A0AAP2CSI1"/>
<evidence type="ECO:0000313" key="2">
    <source>
        <dbReference type="EMBL" id="MBT0959273.1"/>
    </source>
</evidence>
<protein>
    <submittedName>
        <fullName evidence="2">DUF4387 family protein</fullName>
    </submittedName>
</protein>
<accession>A0AAP2CSI1</accession>
<evidence type="ECO:0000313" key="3">
    <source>
        <dbReference type="Proteomes" id="UP001315686"/>
    </source>
</evidence>
<dbReference type="InterPro" id="IPR025496">
    <property type="entry name" value="DUF4387"/>
</dbReference>
<name>A0AAP2CSI1_9RHOB</name>
<evidence type="ECO:0000259" key="1">
    <source>
        <dbReference type="Pfam" id="PF14330"/>
    </source>
</evidence>
<gene>
    <name evidence="2" type="ORF">IV417_17935</name>
</gene>
<dbReference type="Pfam" id="PF14330">
    <property type="entry name" value="DUF4387"/>
    <property type="match status" value="1"/>
</dbReference>
<sequence>MPKLRDIAQKVRSKNAGPFWLTIDIFCGTPEAYGQITSALSDTQVAATFGTSAQNIKRFELPDLNVVKISLPRPTVQGSIQDRDMHGASWAALLGEITL</sequence>
<dbReference type="RefSeq" id="WP_327795508.1">
    <property type="nucleotide sequence ID" value="NZ_JADQAZ010000004.1"/>
</dbReference>
<keyword evidence="3" id="KW-1185">Reference proteome</keyword>
<dbReference type="Proteomes" id="UP001315686">
    <property type="component" value="Unassembled WGS sequence"/>
</dbReference>
<feature type="domain" description="DUF4387" evidence="1">
    <location>
        <begin position="4"/>
        <end position="94"/>
    </location>
</feature>
<proteinExistence type="predicted"/>
<dbReference type="EMBL" id="JADQAZ010000004">
    <property type="protein sequence ID" value="MBT0959273.1"/>
    <property type="molecule type" value="Genomic_DNA"/>
</dbReference>
<organism evidence="2 3">
    <name type="scientific">Harenicola maris</name>
    <dbReference type="NCBI Taxonomy" id="2841044"/>
    <lineage>
        <taxon>Bacteria</taxon>
        <taxon>Pseudomonadati</taxon>
        <taxon>Pseudomonadota</taxon>
        <taxon>Alphaproteobacteria</taxon>
        <taxon>Rhodobacterales</taxon>
        <taxon>Paracoccaceae</taxon>
        <taxon>Harenicola</taxon>
    </lineage>
</organism>
<reference evidence="2 3" key="1">
    <citation type="journal article" date="2021" name="Arch. Microbiol.">
        <title>Harenicola maris gen. nov., sp. nov. isolated from the Sea of Japan shallow sediments.</title>
        <authorList>
            <person name="Romanenko L.A."/>
            <person name="Kurilenko V.V."/>
            <person name="Chernysheva N.Y."/>
            <person name="Tekutyeva L.A."/>
            <person name="Velansky P.V."/>
            <person name="Svetashev V.I."/>
            <person name="Isaeva M.P."/>
        </authorList>
    </citation>
    <scope>NUCLEOTIDE SEQUENCE [LARGE SCALE GENOMIC DNA]</scope>
    <source>
        <strain evidence="2 3">KMM 3653</strain>
    </source>
</reference>
<comment type="caution">
    <text evidence="2">The sequence shown here is derived from an EMBL/GenBank/DDBJ whole genome shotgun (WGS) entry which is preliminary data.</text>
</comment>